<keyword evidence="2" id="KW-1185">Reference proteome</keyword>
<sequence length="178" mass="20324">MTVNSQHSDRKLKKCQIMKEEVKYKPNLEDKVMETKEKPQYKSNSKDNLATNTAYSIGFKPFLPNPDINMQYHFTYNDGSLKASSASQPIGTSIPTKKIVAREKYSRNCDIKNNNAKTIKTNRNASTHIRTTTANINRPLSCKQIERNTNDIYKKKGKNYSLIPVELAPVSIKLILQQ</sequence>
<evidence type="ECO:0000313" key="2">
    <source>
        <dbReference type="Proteomes" id="UP000765509"/>
    </source>
</evidence>
<dbReference type="Proteomes" id="UP000765509">
    <property type="component" value="Unassembled WGS sequence"/>
</dbReference>
<accession>A0A9Q3GSC3</accession>
<organism evidence="1 2">
    <name type="scientific">Austropuccinia psidii MF-1</name>
    <dbReference type="NCBI Taxonomy" id="1389203"/>
    <lineage>
        <taxon>Eukaryota</taxon>
        <taxon>Fungi</taxon>
        <taxon>Dikarya</taxon>
        <taxon>Basidiomycota</taxon>
        <taxon>Pucciniomycotina</taxon>
        <taxon>Pucciniomycetes</taxon>
        <taxon>Pucciniales</taxon>
        <taxon>Sphaerophragmiaceae</taxon>
        <taxon>Austropuccinia</taxon>
    </lineage>
</organism>
<dbReference type="EMBL" id="AVOT02004820">
    <property type="protein sequence ID" value="MBW0477462.1"/>
    <property type="molecule type" value="Genomic_DNA"/>
</dbReference>
<gene>
    <name evidence="1" type="ORF">O181_017177</name>
</gene>
<comment type="caution">
    <text evidence="1">The sequence shown here is derived from an EMBL/GenBank/DDBJ whole genome shotgun (WGS) entry which is preliminary data.</text>
</comment>
<name>A0A9Q3GSC3_9BASI</name>
<evidence type="ECO:0000313" key="1">
    <source>
        <dbReference type="EMBL" id="MBW0477462.1"/>
    </source>
</evidence>
<dbReference type="AlphaFoldDB" id="A0A9Q3GSC3"/>
<protein>
    <submittedName>
        <fullName evidence="1">Uncharacterized protein</fullName>
    </submittedName>
</protein>
<reference evidence="1" key="1">
    <citation type="submission" date="2021-03" db="EMBL/GenBank/DDBJ databases">
        <title>Draft genome sequence of rust myrtle Austropuccinia psidii MF-1, a brazilian biotype.</title>
        <authorList>
            <person name="Quecine M.C."/>
            <person name="Pachon D.M.R."/>
            <person name="Bonatelli M.L."/>
            <person name="Correr F.H."/>
            <person name="Franceschini L.M."/>
            <person name="Leite T.F."/>
            <person name="Margarido G.R.A."/>
            <person name="Almeida C.A."/>
            <person name="Ferrarezi J.A."/>
            <person name="Labate C.A."/>
        </authorList>
    </citation>
    <scope>NUCLEOTIDE SEQUENCE</scope>
    <source>
        <strain evidence="1">MF-1</strain>
    </source>
</reference>
<proteinExistence type="predicted"/>